<dbReference type="EMBL" id="ADWY01001454">
    <property type="protein sequence ID" value="EGH17005.1"/>
    <property type="molecule type" value="Genomic_DNA"/>
</dbReference>
<name>F3CCL3_PSESG</name>
<feature type="non-terminal residue" evidence="1">
    <location>
        <position position="1"/>
    </location>
</feature>
<protein>
    <submittedName>
        <fullName evidence="1">Uncharacterized protein</fullName>
    </submittedName>
</protein>
<evidence type="ECO:0000313" key="2">
    <source>
        <dbReference type="Proteomes" id="UP000005466"/>
    </source>
</evidence>
<comment type="caution">
    <text evidence="1">The sequence shown here is derived from an EMBL/GenBank/DDBJ whole genome shotgun (WGS) entry which is preliminary data.</text>
</comment>
<proteinExistence type="predicted"/>
<dbReference type="AlphaFoldDB" id="F3CCL3"/>
<organism evidence="1 2">
    <name type="scientific">Pseudomonas savastanoi pv. glycinea str. race 4</name>
    <dbReference type="NCBI Taxonomy" id="875330"/>
    <lineage>
        <taxon>Bacteria</taxon>
        <taxon>Pseudomonadati</taxon>
        <taxon>Pseudomonadota</taxon>
        <taxon>Gammaproteobacteria</taxon>
        <taxon>Pseudomonadales</taxon>
        <taxon>Pseudomonadaceae</taxon>
        <taxon>Pseudomonas</taxon>
    </lineage>
</organism>
<evidence type="ECO:0000313" key="1">
    <source>
        <dbReference type="EMBL" id="EGH17005.1"/>
    </source>
</evidence>
<reference evidence="1 2" key="1">
    <citation type="journal article" date="2011" name="PLoS Pathog.">
        <title>Dynamic evolution of pathogenicity revealed by sequencing and comparative genomics of 19 Pseudomonas syringae isolates.</title>
        <authorList>
            <person name="Baltrus D.A."/>
            <person name="Nishimura M.T."/>
            <person name="Romanchuk A."/>
            <person name="Chang J.H."/>
            <person name="Mukhtar M.S."/>
            <person name="Cherkis K."/>
            <person name="Roach J."/>
            <person name="Grant S.R."/>
            <person name="Jones C.D."/>
            <person name="Dangl J.L."/>
        </authorList>
    </citation>
    <scope>NUCLEOTIDE SEQUENCE [LARGE SCALE GENOMIC DNA]</scope>
    <source>
        <strain evidence="2">race 4</strain>
    </source>
</reference>
<accession>F3CCL3</accession>
<dbReference type="Proteomes" id="UP000005466">
    <property type="component" value="Unassembled WGS sequence"/>
</dbReference>
<dbReference type="HOGENOM" id="CLU_3400777_0_0_6"/>
<sequence length="30" mass="3534">RSCAIDPDKRYETALLLRALQKKEFPMKVL</sequence>
<gene>
    <name evidence="1" type="ORF">Pgy4_28730</name>
</gene>